<feature type="region of interest" description="Disordered" evidence="1">
    <location>
        <begin position="153"/>
        <end position="186"/>
    </location>
</feature>
<feature type="compositionally biased region" description="Low complexity" evidence="1">
    <location>
        <begin position="220"/>
        <end position="241"/>
    </location>
</feature>
<name>A0A2X3WBI1_9STRE</name>
<dbReference type="AlphaFoldDB" id="A0A2X3WBI1"/>
<protein>
    <submittedName>
        <fullName evidence="3">Membrane protein</fullName>
    </submittedName>
</protein>
<dbReference type="KEGG" id="sfer:NCTC12278_01905"/>
<keyword evidence="2" id="KW-1133">Transmembrane helix</keyword>
<keyword evidence="2" id="KW-0472">Membrane</keyword>
<proteinExistence type="predicted"/>
<dbReference type="OrthoDB" id="9797543at2"/>
<dbReference type="Proteomes" id="UP000249495">
    <property type="component" value="Chromosome 1"/>
</dbReference>
<dbReference type="PANTHER" id="PTHR34475:SF1">
    <property type="entry name" value="CYTOSKELETON PROTEIN RODZ"/>
    <property type="match status" value="1"/>
</dbReference>
<evidence type="ECO:0000313" key="4">
    <source>
        <dbReference type="Proteomes" id="UP000249495"/>
    </source>
</evidence>
<dbReference type="InterPro" id="IPR010982">
    <property type="entry name" value="Lambda_DNA-bd_dom_sf"/>
</dbReference>
<evidence type="ECO:0000256" key="1">
    <source>
        <dbReference type="SAM" id="MobiDB-lite"/>
    </source>
</evidence>
<feature type="transmembrane region" description="Helical" evidence="2">
    <location>
        <begin position="192"/>
        <end position="213"/>
    </location>
</feature>
<dbReference type="InterPro" id="IPR050400">
    <property type="entry name" value="Bact_Cytoskel_RodZ"/>
</dbReference>
<keyword evidence="2" id="KW-0812">Transmembrane</keyword>
<keyword evidence="4" id="KW-1185">Reference proteome</keyword>
<dbReference type="GO" id="GO:0003677">
    <property type="term" value="F:DNA binding"/>
    <property type="evidence" value="ECO:0007669"/>
    <property type="project" value="InterPro"/>
</dbReference>
<dbReference type="EMBL" id="LS483343">
    <property type="protein sequence ID" value="SQF41303.1"/>
    <property type="molecule type" value="Genomic_DNA"/>
</dbReference>
<dbReference type="RefSeq" id="WP_018030424.1">
    <property type="nucleotide sequence ID" value="NZ_LS483343.1"/>
</dbReference>
<dbReference type="PANTHER" id="PTHR34475">
    <property type="match status" value="1"/>
</dbReference>
<evidence type="ECO:0000256" key="2">
    <source>
        <dbReference type="SAM" id="Phobius"/>
    </source>
</evidence>
<dbReference type="SUPFAM" id="SSF47413">
    <property type="entry name" value="lambda repressor-like DNA-binding domains"/>
    <property type="match status" value="1"/>
</dbReference>
<dbReference type="Gene3D" id="1.10.260.40">
    <property type="entry name" value="lambda repressor-like DNA-binding domains"/>
    <property type="match status" value="1"/>
</dbReference>
<evidence type="ECO:0000313" key="3">
    <source>
        <dbReference type="EMBL" id="SQF41303.1"/>
    </source>
</evidence>
<organism evidence="3 4">
    <name type="scientific">Streptococcus ferus</name>
    <dbReference type="NCBI Taxonomy" id="1345"/>
    <lineage>
        <taxon>Bacteria</taxon>
        <taxon>Bacillati</taxon>
        <taxon>Bacillota</taxon>
        <taxon>Bacilli</taxon>
        <taxon>Lactobacillales</taxon>
        <taxon>Streptococcaceae</taxon>
        <taxon>Streptococcus</taxon>
    </lineage>
</organism>
<dbReference type="Pfam" id="PF13413">
    <property type="entry name" value="HTH_25"/>
    <property type="match status" value="1"/>
</dbReference>
<accession>A0A2X3WBI1</accession>
<feature type="compositionally biased region" description="Low complexity" evidence="1">
    <location>
        <begin position="163"/>
        <end position="173"/>
    </location>
</feature>
<feature type="region of interest" description="Disordered" evidence="1">
    <location>
        <begin position="219"/>
        <end position="241"/>
    </location>
</feature>
<gene>
    <name evidence="3" type="ORF">NCTC12278_01905</name>
</gene>
<dbReference type="STRING" id="1123303.GCA_000372425_01100"/>
<reference evidence="3 4" key="1">
    <citation type="submission" date="2018-06" db="EMBL/GenBank/DDBJ databases">
        <authorList>
            <consortium name="Pathogen Informatics"/>
            <person name="Doyle S."/>
        </authorList>
    </citation>
    <scope>NUCLEOTIDE SEQUENCE [LARGE SCALE GENOMIC DNA]</scope>
    <source>
        <strain evidence="3 4">NCTC12278</strain>
    </source>
</reference>
<sequence>MNKIGDILRDARIKEKLSFDDVVEKTGIPPHYLLAMELDQLKLLPNGKVNEYLEKYASAVGLDPISIIHGYRNQEVGDLATIPASANTGQFILADEDSEELSQSDFEERLQLEKTPIEVPGEEEAAAFGQTAPEILLEEESPQEETVAVVAEDFSEKEDKPFPSRSRQSLPSRLSKHDEDDEEDEPKRRFPWVLILLTIIALGILSYVGYIVYNQLNSGSNSQQTVSTKTKTSSSQETTTTNQAVLTNDFDQGGDTVTLTNAGDQVEINFSLTGEQDSWVSATNTAQGEAGTTLSSSESSFTTSLAQGATNSVITVSMVDMVTLTINGQVVDLTPLATSGMVTINLVVE</sequence>